<evidence type="ECO:0000256" key="4">
    <source>
        <dbReference type="ARBA" id="ARBA00037112"/>
    </source>
</evidence>
<accession>A0A1B8G901</accession>
<comment type="similarity">
    <text evidence="2">Belongs to the OXR1 family.</text>
</comment>
<feature type="domain" description="TLDc" evidence="7">
    <location>
        <begin position="113"/>
        <end position="338"/>
    </location>
</feature>
<dbReference type="RefSeq" id="XP_018126046.1">
    <property type="nucleotide sequence ID" value="XM_018278825.2"/>
</dbReference>
<dbReference type="Pfam" id="PF07534">
    <property type="entry name" value="TLD"/>
    <property type="match status" value="2"/>
</dbReference>
<dbReference type="AlphaFoldDB" id="A0A1B8G901"/>
<evidence type="ECO:0000256" key="6">
    <source>
        <dbReference type="SAM" id="MobiDB-lite"/>
    </source>
</evidence>
<reference evidence="8 9" key="1">
    <citation type="submission" date="2016-03" db="EMBL/GenBank/DDBJ databases">
        <title>Comparative genomics of Pseudogymnoascus destructans, the fungus causing white-nose syndrome of bats.</title>
        <authorList>
            <person name="Palmer J.M."/>
            <person name="Drees K.P."/>
            <person name="Foster J.T."/>
            <person name="Lindner D.L."/>
        </authorList>
    </citation>
    <scope>NUCLEOTIDE SEQUENCE [LARGE SCALE GENOMIC DNA]</scope>
    <source>
        <strain evidence="8 9">UAMH 10579</strain>
    </source>
</reference>
<evidence type="ECO:0000256" key="1">
    <source>
        <dbReference type="ARBA" id="ARBA00004173"/>
    </source>
</evidence>
<evidence type="ECO:0000259" key="7">
    <source>
        <dbReference type="PROSITE" id="PS51886"/>
    </source>
</evidence>
<sequence>MSSPPPSTPLSRSSTFENTTDDNTTATTSSSGYLPSIGKFLRRLSSGPIYGSTPSTPASPSLENSQTLFEEPDSDMHGSIYTPPLRTASPFQPPPLYPLSLCGYSENTDESARLMSKAIAEEIRLLIPPRLQLCDEWHLVYSLEQDGVSLGTMYKNCDQLMGLRNGYVLVVKDGDGGLFGAYLTEAPHISPHYFGTGECFLWRASVFSQADLSQLPLPPSADTTNMQRNTSLNITSPSPSPHPRSPNTLAPPTAPPSRPTSPSQVRFKAFPYSGINDYFMLCDATFFSIGGGDGNYGLWLDDSFDRGISSTCLTFGNEPLSDQGKKFDIIGVELWAVGNLG</sequence>
<gene>
    <name evidence="8" type="primary">OXR1</name>
    <name evidence="8" type="ORF">VE01_09411</name>
</gene>
<evidence type="ECO:0000256" key="5">
    <source>
        <dbReference type="ARBA" id="ARBA00040604"/>
    </source>
</evidence>
<evidence type="ECO:0000313" key="8">
    <source>
        <dbReference type="EMBL" id="OBT92313.1"/>
    </source>
</evidence>
<evidence type="ECO:0000256" key="2">
    <source>
        <dbReference type="ARBA" id="ARBA00009540"/>
    </source>
</evidence>
<feature type="region of interest" description="Disordered" evidence="6">
    <location>
        <begin position="1"/>
        <end position="35"/>
    </location>
</feature>
<dbReference type="EMBL" id="KV460269">
    <property type="protein sequence ID" value="OBT92313.1"/>
    <property type="molecule type" value="Genomic_DNA"/>
</dbReference>
<dbReference type="PANTHER" id="PTHR23354">
    <property type="entry name" value="NUCLEOLAR PROTEIN 7/ESTROGEN RECEPTOR COACTIVATOR-RELATED"/>
    <property type="match status" value="1"/>
</dbReference>
<dbReference type="GO" id="GO:0005739">
    <property type="term" value="C:mitochondrion"/>
    <property type="evidence" value="ECO:0007669"/>
    <property type="project" value="UniProtKB-SubCell"/>
</dbReference>
<evidence type="ECO:0000313" key="9">
    <source>
        <dbReference type="Proteomes" id="UP000091956"/>
    </source>
</evidence>
<dbReference type="InterPro" id="IPR006571">
    <property type="entry name" value="TLDc_dom"/>
</dbReference>
<dbReference type="OrthoDB" id="26679at2759"/>
<dbReference type="Proteomes" id="UP000091956">
    <property type="component" value="Unassembled WGS sequence"/>
</dbReference>
<dbReference type="STRING" id="342668.A0A1B8G901"/>
<dbReference type="PANTHER" id="PTHR23354:SF62">
    <property type="entry name" value="MUSTARD, ISOFORM V"/>
    <property type="match status" value="1"/>
</dbReference>
<keyword evidence="3" id="KW-0496">Mitochondrion</keyword>
<organism evidence="8 9">
    <name type="scientific">Pseudogymnoascus verrucosus</name>
    <dbReference type="NCBI Taxonomy" id="342668"/>
    <lineage>
        <taxon>Eukaryota</taxon>
        <taxon>Fungi</taxon>
        <taxon>Dikarya</taxon>
        <taxon>Ascomycota</taxon>
        <taxon>Pezizomycotina</taxon>
        <taxon>Leotiomycetes</taxon>
        <taxon>Thelebolales</taxon>
        <taxon>Thelebolaceae</taxon>
        <taxon>Pseudogymnoascus</taxon>
    </lineage>
</organism>
<protein>
    <recommendedName>
        <fullName evidence="5">Oxidation resistance protein 1</fullName>
    </recommendedName>
</protein>
<feature type="compositionally biased region" description="Polar residues" evidence="6">
    <location>
        <begin position="52"/>
        <end position="68"/>
    </location>
</feature>
<reference evidence="9" key="2">
    <citation type="journal article" date="2018" name="Nat. Commun.">
        <title>Extreme sensitivity to ultraviolet light in the fungal pathogen causing white-nose syndrome of bats.</title>
        <authorList>
            <person name="Palmer J.M."/>
            <person name="Drees K.P."/>
            <person name="Foster J.T."/>
            <person name="Lindner D.L."/>
        </authorList>
    </citation>
    <scope>NUCLEOTIDE SEQUENCE [LARGE SCALE GENOMIC DNA]</scope>
    <source>
        <strain evidence="9">UAMH 10579</strain>
    </source>
</reference>
<feature type="region of interest" description="Disordered" evidence="6">
    <location>
        <begin position="48"/>
        <end position="87"/>
    </location>
</feature>
<comment type="function">
    <text evidence="4">May be involved in protection from oxidative damage.</text>
</comment>
<comment type="subcellular location">
    <subcellularLocation>
        <location evidence="1">Mitochondrion</location>
    </subcellularLocation>
</comment>
<dbReference type="GO" id="GO:0006979">
    <property type="term" value="P:response to oxidative stress"/>
    <property type="evidence" value="ECO:0007669"/>
    <property type="project" value="TreeGrafter"/>
</dbReference>
<keyword evidence="9" id="KW-1185">Reference proteome</keyword>
<dbReference type="SMART" id="SM00584">
    <property type="entry name" value="TLDc"/>
    <property type="match status" value="1"/>
</dbReference>
<dbReference type="GeneID" id="28842797"/>
<feature type="compositionally biased region" description="Low complexity" evidence="6">
    <location>
        <begin position="9"/>
        <end position="31"/>
    </location>
</feature>
<feature type="region of interest" description="Disordered" evidence="6">
    <location>
        <begin position="217"/>
        <end position="263"/>
    </location>
</feature>
<evidence type="ECO:0000256" key="3">
    <source>
        <dbReference type="ARBA" id="ARBA00023128"/>
    </source>
</evidence>
<proteinExistence type="inferred from homology"/>
<name>A0A1B8G901_9PEZI</name>
<feature type="compositionally biased region" description="Polar residues" evidence="6">
    <location>
        <begin position="221"/>
        <end position="235"/>
    </location>
</feature>
<dbReference type="PROSITE" id="PS51886">
    <property type="entry name" value="TLDC"/>
    <property type="match status" value="1"/>
</dbReference>
<dbReference type="GO" id="GO:0005634">
    <property type="term" value="C:nucleus"/>
    <property type="evidence" value="ECO:0007669"/>
    <property type="project" value="TreeGrafter"/>
</dbReference>